<sequence length="211" mass="23650">MALSLKIAGFSGASMGAAGLGGYVVYSYSREGRVNSEVSYRIKLNHALLNLSGSDHQSNWEKRLNSLKAVDDSSLVEDLKSLKKKQNPTVTWTDIQAWCRDNIDEKFIDEKELKFSNLRTYCVFSISEKIPSIIATNVNHTDSKWTGALSKFKDYSGKLSSEFATLKATEGSLNDAQKLKTLCEKYYDKPFLSEEDEEFKSVKGVCIDQQS</sequence>
<organism evidence="1 2">
    <name type="scientific">Mycoplasma haemocanis (strain Illinois)</name>
    <dbReference type="NCBI Taxonomy" id="1111676"/>
    <lineage>
        <taxon>Bacteria</taxon>
        <taxon>Bacillati</taxon>
        <taxon>Mycoplasmatota</taxon>
        <taxon>Mollicutes</taxon>
        <taxon>Mycoplasmataceae</taxon>
        <taxon>Mycoplasma</taxon>
    </lineage>
</organism>
<dbReference type="HOGENOM" id="CLU_087258_1_0_14"/>
<keyword evidence="2" id="KW-1185">Reference proteome</keyword>
<dbReference type="AlphaFoldDB" id="H6N870"/>
<evidence type="ECO:0000313" key="1">
    <source>
        <dbReference type="EMBL" id="AEW45842.1"/>
    </source>
</evidence>
<accession>H6N870</accession>
<dbReference type="Proteomes" id="UP000009135">
    <property type="component" value="Chromosome"/>
</dbReference>
<gene>
    <name evidence="1" type="ordered locus">MHC_04930</name>
</gene>
<dbReference type="STRING" id="1111676.MHC_04930"/>
<protein>
    <submittedName>
        <fullName evidence="1">Uncharacterized protein</fullName>
    </submittedName>
</protein>
<proteinExistence type="predicted"/>
<dbReference type="EMBL" id="CP003199">
    <property type="protein sequence ID" value="AEW45842.1"/>
    <property type="molecule type" value="Genomic_DNA"/>
</dbReference>
<name>H6N870_MYCHN</name>
<reference evidence="1 2" key="1">
    <citation type="journal article" date="2012" name="J. Bacteriol.">
        <title>Complete genome sequence of Mycoplasma haemocanis strain Illinois.</title>
        <authorList>
            <person name="do Nascimento N.C."/>
            <person name="Guimaraes A.M."/>
            <person name="Santos A.P."/>
            <person name="Sanmiguel P.J."/>
            <person name="Messick J.B."/>
        </authorList>
    </citation>
    <scope>NUCLEOTIDE SEQUENCE [LARGE SCALE GENOMIC DNA]</scope>
    <source>
        <strain evidence="1 2">Illinois</strain>
    </source>
</reference>
<evidence type="ECO:0000313" key="2">
    <source>
        <dbReference type="Proteomes" id="UP000009135"/>
    </source>
</evidence>
<dbReference type="KEGG" id="mhe:MHC_04930"/>
<dbReference type="OrthoDB" id="9826676at2"/>